<dbReference type="Gramene" id="Zm00001eb065590_T001">
    <property type="protein sequence ID" value="Zm00001eb065590_P001"/>
    <property type="gene ID" value="Zm00001eb065590"/>
</dbReference>
<evidence type="ECO:0000313" key="3">
    <source>
        <dbReference type="Proteomes" id="UP000007305"/>
    </source>
</evidence>
<dbReference type="InParanoid" id="A0A804M7X8"/>
<dbReference type="EnsemblPlants" id="Zm00001eb065590_T001">
    <property type="protein sequence ID" value="Zm00001eb065590_P001"/>
    <property type="gene ID" value="Zm00001eb065590"/>
</dbReference>
<sequence length="81" mass="9428">MDSPMPHCSGTHQCTTTHRPQERKRKKRKGGNLVFYCYSATVNQAKKPCRVPDRDKSEQACPSRYHVMASLHTKEEKRLLR</sequence>
<proteinExistence type="predicted"/>
<organism evidence="2 3">
    <name type="scientific">Zea mays</name>
    <name type="common">Maize</name>
    <dbReference type="NCBI Taxonomy" id="4577"/>
    <lineage>
        <taxon>Eukaryota</taxon>
        <taxon>Viridiplantae</taxon>
        <taxon>Streptophyta</taxon>
        <taxon>Embryophyta</taxon>
        <taxon>Tracheophyta</taxon>
        <taxon>Spermatophyta</taxon>
        <taxon>Magnoliopsida</taxon>
        <taxon>Liliopsida</taxon>
        <taxon>Poales</taxon>
        <taxon>Poaceae</taxon>
        <taxon>PACMAD clade</taxon>
        <taxon>Panicoideae</taxon>
        <taxon>Andropogonodae</taxon>
        <taxon>Andropogoneae</taxon>
        <taxon>Tripsacinae</taxon>
        <taxon>Zea</taxon>
    </lineage>
</organism>
<evidence type="ECO:0000256" key="1">
    <source>
        <dbReference type="SAM" id="MobiDB-lite"/>
    </source>
</evidence>
<protein>
    <submittedName>
        <fullName evidence="2">Uncharacterized protein</fullName>
    </submittedName>
</protein>
<evidence type="ECO:0000313" key="2">
    <source>
        <dbReference type="EnsemblPlants" id="Zm00001eb065590_P001"/>
    </source>
</evidence>
<reference evidence="2" key="2">
    <citation type="submission" date="2019-07" db="EMBL/GenBank/DDBJ databases">
        <authorList>
            <person name="Seetharam A."/>
            <person name="Woodhouse M."/>
            <person name="Cannon E."/>
        </authorList>
    </citation>
    <scope>NUCLEOTIDE SEQUENCE [LARGE SCALE GENOMIC DNA]</scope>
    <source>
        <strain evidence="2">cv. B73</strain>
    </source>
</reference>
<reference evidence="3" key="1">
    <citation type="submission" date="2015-12" db="EMBL/GenBank/DDBJ databases">
        <title>Update maize B73 reference genome by single molecule sequencing technologies.</title>
        <authorList>
            <consortium name="Maize Genome Sequencing Project"/>
            <person name="Ware D."/>
        </authorList>
    </citation>
    <scope>NUCLEOTIDE SEQUENCE [LARGE SCALE GENOMIC DNA]</scope>
    <source>
        <strain evidence="3">cv. B73</strain>
    </source>
</reference>
<dbReference type="Proteomes" id="UP000007305">
    <property type="component" value="Chromosome 2"/>
</dbReference>
<feature type="region of interest" description="Disordered" evidence="1">
    <location>
        <begin position="1"/>
        <end position="28"/>
    </location>
</feature>
<name>A0A804M7X8_MAIZE</name>
<dbReference type="AlphaFoldDB" id="A0A804M7X8"/>
<reference evidence="2" key="3">
    <citation type="submission" date="2021-05" db="UniProtKB">
        <authorList>
            <consortium name="EnsemblPlants"/>
        </authorList>
    </citation>
    <scope>IDENTIFICATION</scope>
    <source>
        <strain evidence="2">cv. B73</strain>
    </source>
</reference>
<keyword evidence="3" id="KW-1185">Reference proteome</keyword>
<accession>A0A804M7X8</accession>